<dbReference type="EMBL" id="UZAN01061938">
    <property type="protein sequence ID" value="VDP93111.1"/>
    <property type="molecule type" value="Genomic_DNA"/>
</dbReference>
<evidence type="ECO:0000313" key="2">
    <source>
        <dbReference type="EMBL" id="VDP93111.1"/>
    </source>
</evidence>
<evidence type="ECO:0000313" key="3">
    <source>
        <dbReference type="Proteomes" id="UP000272942"/>
    </source>
</evidence>
<dbReference type="WBParaSite" id="ECPE_0001587901-mRNA-1">
    <property type="protein sequence ID" value="ECPE_0001587901-mRNA-1"/>
    <property type="gene ID" value="ECPE_0001587901"/>
</dbReference>
<accession>A0A183B9F4</accession>
<protein>
    <submittedName>
        <fullName evidence="4">Transposase</fullName>
    </submittedName>
</protein>
<dbReference type="AlphaFoldDB" id="A0A183B9F4"/>
<sequence>MCDRLVAGNNNLSRQRKLLEKKDLTFAEARKIYEQLDDLMKAKSSEAVTIFQRQKTPANQPPRPNVHQSRRKIPQVMKNESIHAYLVEFTTYAPIAAFVMPNVISAGKHLSVDFSKCSASKSER</sequence>
<feature type="region of interest" description="Disordered" evidence="1">
    <location>
        <begin position="52"/>
        <end position="72"/>
    </location>
</feature>
<evidence type="ECO:0000256" key="1">
    <source>
        <dbReference type="SAM" id="MobiDB-lite"/>
    </source>
</evidence>
<name>A0A183B9F4_9TREM</name>
<evidence type="ECO:0000313" key="4">
    <source>
        <dbReference type="WBParaSite" id="ECPE_0001587901-mRNA-1"/>
    </source>
</evidence>
<organism evidence="4">
    <name type="scientific">Echinostoma caproni</name>
    <dbReference type="NCBI Taxonomy" id="27848"/>
    <lineage>
        <taxon>Eukaryota</taxon>
        <taxon>Metazoa</taxon>
        <taxon>Spiralia</taxon>
        <taxon>Lophotrochozoa</taxon>
        <taxon>Platyhelminthes</taxon>
        <taxon>Trematoda</taxon>
        <taxon>Digenea</taxon>
        <taxon>Plagiorchiida</taxon>
        <taxon>Echinostomata</taxon>
        <taxon>Echinostomatoidea</taxon>
        <taxon>Echinostomatidae</taxon>
        <taxon>Echinostoma</taxon>
    </lineage>
</organism>
<dbReference type="Proteomes" id="UP000272942">
    <property type="component" value="Unassembled WGS sequence"/>
</dbReference>
<keyword evidence="3" id="KW-1185">Reference proteome</keyword>
<reference evidence="4" key="1">
    <citation type="submission" date="2016-06" db="UniProtKB">
        <authorList>
            <consortium name="WormBaseParasite"/>
        </authorList>
    </citation>
    <scope>IDENTIFICATION</scope>
</reference>
<gene>
    <name evidence="2" type="ORF">ECPE_LOCUS15839</name>
</gene>
<reference evidence="2 3" key="2">
    <citation type="submission" date="2018-11" db="EMBL/GenBank/DDBJ databases">
        <authorList>
            <consortium name="Pathogen Informatics"/>
        </authorList>
    </citation>
    <scope>NUCLEOTIDE SEQUENCE [LARGE SCALE GENOMIC DNA]</scope>
    <source>
        <strain evidence="2 3">Egypt</strain>
    </source>
</reference>
<proteinExistence type="predicted"/>